<dbReference type="Pfam" id="PF13630">
    <property type="entry name" value="SdpI"/>
    <property type="match status" value="1"/>
</dbReference>
<dbReference type="Proteomes" id="UP000178092">
    <property type="component" value="Unassembled WGS sequence"/>
</dbReference>
<dbReference type="PIRSF" id="PIRSF038959">
    <property type="entry name" value="SdpI"/>
    <property type="match status" value="1"/>
</dbReference>
<organism evidence="3 4">
    <name type="scientific">Candidatus Wildermuthbacteria bacterium RIFCSPHIGHO2_02_FULL_45_25</name>
    <dbReference type="NCBI Taxonomy" id="1802450"/>
    <lineage>
        <taxon>Bacteria</taxon>
        <taxon>Candidatus Wildermuthiibacteriota</taxon>
    </lineage>
</organism>
<feature type="transmembrane region" description="Helical" evidence="1">
    <location>
        <begin position="48"/>
        <end position="68"/>
    </location>
</feature>
<dbReference type="PANTHER" id="PTHR37810">
    <property type="entry name" value="IMMUNITY PROTEIN SDPI"/>
    <property type="match status" value="1"/>
</dbReference>
<dbReference type="EMBL" id="MHTV01000021">
    <property type="protein sequence ID" value="OHA66853.1"/>
    <property type="molecule type" value="Genomic_DNA"/>
</dbReference>
<evidence type="ECO:0000259" key="2">
    <source>
        <dbReference type="Pfam" id="PF07853"/>
    </source>
</evidence>
<feature type="transmembrane region" description="Helical" evidence="1">
    <location>
        <begin position="9"/>
        <end position="28"/>
    </location>
</feature>
<name>A0A1G2R246_9BACT</name>
<protein>
    <recommendedName>
        <fullName evidence="2">DUF1648 domain-containing protein</fullName>
    </recommendedName>
</protein>
<dbReference type="Pfam" id="PF07853">
    <property type="entry name" value="DUF1648"/>
    <property type="match status" value="1"/>
</dbReference>
<evidence type="ECO:0000313" key="3">
    <source>
        <dbReference type="EMBL" id="OHA66853.1"/>
    </source>
</evidence>
<feature type="domain" description="DUF1648" evidence="2">
    <location>
        <begin position="14"/>
        <end position="60"/>
    </location>
</feature>
<evidence type="ECO:0000256" key="1">
    <source>
        <dbReference type="SAM" id="Phobius"/>
    </source>
</evidence>
<comment type="caution">
    <text evidence="3">The sequence shown here is derived from an EMBL/GenBank/DDBJ whole genome shotgun (WGS) entry which is preliminary data.</text>
</comment>
<keyword evidence="1" id="KW-1133">Transmembrane helix</keyword>
<feature type="transmembrane region" description="Helical" evidence="1">
    <location>
        <begin position="167"/>
        <end position="185"/>
    </location>
</feature>
<dbReference type="PANTHER" id="PTHR37810:SF5">
    <property type="entry name" value="IMMUNITY PROTEIN SDPI"/>
    <property type="match status" value="1"/>
</dbReference>
<evidence type="ECO:0000313" key="4">
    <source>
        <dbReference type="Proteomes" id="UP000178092"/>
    </source>
</evidence>
<gene>
    <name evidence="3" type="ORF">A3C04_03440</name>
</gene>
<keyword evidence="1" id="KW-0472">Membrane</keyword>
<sequence>MSSAFSHKIFLGCILLSVVIGIVFYPQLPSMVVSHWNIRGEADGFMPKFFGVFLLPLVLIFLFVLSVAIPKIDPLKNNIVSFRKHYNLFWIGIAGFLLYLYTLTIFWNTGYHFSFNLVLTPGIAAFWWFVGGMLIHSKRNWFVGIRTPWTLSSDHVWKLTHERAGRLFRYAGAISLLGMILPAQLAVFSALPAAGIALYSIGYSYAVYRRECRKKEE</sequence>
<accession>A0A1G2R246</accession>
<keyword evidence="1" id="KW-0812">Transmembrane</keyword>
<reference evidence="3 4" key="1">
    <citation type="journal article" date="2016" name="Nat. Commun.">
        <title>Thousands of microbial genomes shed light on interconnected biogeochemical processes in an aquifer system.</title>
        <authorList>
            <person name="Anantharaman K."/>
            <person name="Brown C.T."/>
            <person name="Hug L.A."/>
            <person name="Sharon I."/>
            <person name="Castelle C.J."/>
            <person name="Probst A.J."/>
            <person name="Thomas B.C."/>
            <person name="Singh A."/>
            <person name="Wilkins M.J."/>
            <person name="Karaoz U."/>
            <person name="Brodie E.L."/>
            <person name="Williams K.H."/>
            <person name="Hubbard S.S."/>
            <person name="Banfield J.F."/>
        </authorList>
    </citation>
    <scope>NUCLEOTIDE SEQUENCE [LARGE SCALE GENOMIC DNA]</scope>
</reference>
<feature type="transmembrane region" description="Helical" evidence="1">
    <location>
        <begin position="113"/>
        <end position="135"/>
    </location>
</feature>
<feature type="transmembrane region" description="Helical" evidence="1">
    <location>
        <begin position="191"/>
        <end position="208"/>
    </location>
</feature>
<dbReference type="AlphaFoldDB" id="A0A1G2R246"/>
<dbReference type="InterPro" id="IPR025962">
    <property type="entry name" value="SdpI/YhfL"/>
</dbReference>
<dbReference type="InterPro" id="IPR012867">
    <property type="entry name" value="DUF1648"/>
</dbReference>
<dbReference type="GO" id="GO:0009636">
    <property type="term" value="P:response to toxic substance"/>
    <property type="evidence" value="ECO:0007669"/>
    <property type="project" value="TreeGrafter"/>
</dbReference>
<dbReference type="InterPro" id="IPR026272">
    <property type="entry name" value="SdpI"/>
</dbReference>
<proteinExistence type="predicted"/>
<feature type="transmembrane region" description="Helical" evidence="1">
    <location>
        <begin position="88"/>
        <end position="107"/>
    </location>
</feature>